<dbReference type="InterPro" id="IPR019479">
    <property type="entry name" value="Peroxiredoxin_C"/>
</dbReference>
<evidence type="ECO:0000256" key="10">
    <source>
        <dbReference type="PIRSR" id="PIRSR000239-1"/>
    </source>
</evidence>
<dbReference type="STRING" id="471514.AN477_14170"/>
<feature type="disulfide bond" description="Alternate" evidence="9">
    <location>
        <begin position="207"/>
        <end position="213"/>
    </location>
</feature>
<comment type="caution">
    <text evidence="12">The sequence shown here is derived from an EMBL/GenBank/DDBJ whole genome shotgun (WGS) entry which is preliminary data.</text>
</comment>
<comment type="catalytic activity">
    <reaction evidence="9">
        <text>a hydroperoxide + [thioredoxin]-dithiol = an alcohol + [thioredoxin]-disulfide + H2O</text>
        <dbReference type="Rhea" id="RHEA:62620"/>
        <dbReference type="Rhea" id="RHEA-COMP:10698"/>
        <dbReference type="Rhea" id="RHEA-COMP:10700"/>
        <dbReference type="ChEBI" id="CHEBI:15377"/>
        <dbReference type="ChEBI" id="CHEBI:29950"/>
        <dbReference type="ChEBI" id="CHEBI:30879"/>
        <dbReference type="ChEBI" id="CHEBI:35924"/>
        <dbReference type="ChEBI" id="CHEBI:50058"/>
        <dbReference type="EC" id="1.11.1.24"/>
    </reaction>
</comment>
<dbReference type="HAMAP" id="MF_00401">
    <property type="entry name" value="Peroxiredoxin"/>
    <property type="match status" value="1"/>
</dbReference>
<dbReference type="InterPro" id="IPR013766">
    <property type="entry name" value="Thioredoxin_domain"/>
</dbReference>
<dbReference type="InterPro" id="IPR022915">
    <property type="entry name" value="Peroxiredoxin_TDXH"/>
</dbReference>
<dbReference type="PATRIC" id="fig|471514.4.peg.2202"/>
<evidence type="ECO:0000256" key="1">
    <source>
        <dbReference type="ARBA" id="ARBA00009796"/>
    </source>
</evidence>
<reference evidence="12 13" key="1">
    <citation type="submission" date="2015-09" db="EMBL/GenBank/DDBJ databases">
        <title>Draft genome sequence of Alicyclobacillus ferrooxydans DSM 22381.</title>
        <authorList>
            <person name="Hemp J."/>
        </authorList>
    </citation>
    <scope>NUCLEOTIDE SEQUENCE [LARGE SCALE GENOMIC DNA]</scope>
    <source>
        <strain evidence="12 13">TC-34</strain>
    </source>
</reference>
<feature type="disulfide bond" description="Interchain (with Cys-47); in linked form" evidence="9">
    <location>
        <position position="213"/>
    </location>
</feature>
<proteinExistence type="inferred from homology"/>
<dbReference type="GO" id="GO:0042744">
    <property type="term" value="P:hydrogen peroxide catabolic process"/>
    <property type="evidence" value="ECO:0007669"/>
    <property type="project" value="TreeGrafter"/>
</dbReference>
<dbReference type="AlphaFoldDB" id="A0A0P9CJD4"/>
<evidence type="ECO:0000256" key="7">
    <source>
        <dbReference type="ARBA" id="ARBA00023284"/>
    </source>
</evidence>
<comment type="function">
    <text evidence="8 9">Thiol-specific peroxidase that catalyzes the reduction of hydrogen peroxide and organic hydroperoxides to water and alcohols, respectively. Plays a role in cell protection against oxidative stress by detoxifying peroxides.</text>
</comment>
<dbReference type="GO" id="GO:0008379">
    <property type="term" value="F:thioredoxin peroxidase activity"/>
    <property type="evidence" value="ECO:0007669"/>
    <property type="project" value="TreeGrafter"/>
</dbReference>
<dbReference type="GO" id="GO:0006979">
    <property type="term" value="P:response to oxidative stress"/>
    <property type="evidence" value="ECO:0007669"/>
    <property type="project" value="TreeGrafter"/>
</dbReference>
<comment type="miscellaneous">
    <text evidence="9">The active site is a conserved redox-active cysteine residue, the peroxidatic cysteine (C(P)), which makes the nucleophilic attack on the peroxide substrate. The peroxide oxidizes the C(P)-SH to cysteine sulfenic acid (C(P)-SOH), which then reacts with another cysteine residue, the resolving cysteine (C(R)), to form a disulfide bridge. The disulfide is subsequently reduced by an appropriate electron donor to complete the catalytic cycle. Although the primary sequence of this enzyme is similar to those of the 1-Cys Prx6 enzymes, its catalytic properties resemble those of the typical 2-Cys Prxs and C(R) is provided by the other dimeric subunit to form an intersubunit disulfide. The disulfide is subsequently reduced by thioredoxin.</text>
</comment>
<evidence type="ECO:0000256" key="9">
    <source>
        <dbReference type="HAMAP-Rule" id="MF_00401"/>
    </source>
</evidence>
<protein>
    <recommendedName>
        <fullName evidence="9">Peroxiredoxin</fullName>
        <ecNumber evidence="9">1.11.1.24</ecNumber>
    </recommendedName>
    <alternativeName>
        <fullName evidence="9">Thioredoxin peroxidase</fullName>
    </alternativeName>
    <alternativeName>
        <fullName evidence="9">Thioredoxin-dependent peroxiredoxin</fullName>
    </alternativeName>
</protein>
<dbReference type="InterPro" id="IPR000866">
    <property type="entry name" value="AhpC/TSA"/>
</dbReference>
<keyword evidence="7 9" id="KW-0676">Redox-active center</keyword>
<comment type="similarity">
    <text evidence="1">Belongs to the peroxiredoxin family. AhpC/Prx1 subfamily.</text>
</comment>
<dbReference type="SUPFAM" id="SSF52833">
    <property type="entry name" value="Thioredoxin-like"/>
    <property type="match status" value="1"/>
</dbReference>
<dbReference type="InterPro" id="IPR024706">
    <property type="entry name" value="Peroxiredoxin_AhpC-typ"/>
</dbReference>
<keyword evidence="13" id="KW-1185">Reference proteome</keyword>
<evidence type="ECO:0000256" key="4">
    <source>
        <dbReference type="ARBA" id="ARBA00022862"/>
    </source>
</evidence>
<evidence type="ECO:0000256" key="2">
    <source>
        <dbReference type="ARBA" id="ARBA00022490"/>
    </source>
</evidence>
<evidence type="ECO:0000256" key="5">
    <source>
        <dbReference type="ARBA" id="ARBA00023002"/>
    </source>
</evidence>
<dbReference type="PANTHER" id="PTHR10681:SF128">
    <property type="entry name" value="THIOREDOXIN-DEPENDENT PEROXIDE REDUCTASE, MITOCHONDRIAL"/>
    <property type="match status" value="1"/>
</dbReference>
<keyword evidence="3 9" id="KW-0575">Peroxidase</keyword>
<sequence>MQRAPFIEDPFPMLKVNTTVGELTLPDAFHGRWFVLFSHPGDFTPVCTTEFVAFQKLKPDFERLNTQLIGLSVEQVFSHLKWLEWIHQRLGVDITFPLIADPLGKTAGQLGMIHPTQGTRTVRSVFIVDPLGTIRTILTYPQEIGRNTYEILRIVQALQTSDAAKGFTPANWPKNEIIGNKLLVPPPQTVQEAAERKRKALAEKLDCYDWWFCTR</sequence>
<dbReference type="PANTHER" id="PTHR10681">
    <property type="entry name" value="THIOREDOXIN PEROXIDASE"/>
    <property type="match status" value="1"/>
</dbReference>
<dbReference type="Gene3D" id="3.30.1020.10">
    <property type="entry name" value="Antioxidant, Horf6, Chain A, domain2"/>
    <property type="match status" value="1"/>
</dbReference>
<dbReference type="GO" id="GO:0033554">
    <property type="term" value="P:cellular response to stress"/>
    <property type="evidence" value="ECO:0007669"/>
    <property type="project" value="TreeGrafter"/>
</dbReference>
<accession>A0A0P9CJD4</accession>
<feature type="binding site" evidence="9">
    <location>
        <position position="123"/>
    </location>
    <ligand>
        <name>substrate</name>
    </ligand>
</feature>
<evidence type="ECO:0000256" key="3">
    <source>
        <dbReference type="ARBA" id="ARBA00022559"/>
    </source>
</evidence>
<dbReference type="GO" id="GO:0045454">
    <property type="term" value="P:cell redox homeostasis"/>
    <property type="evidence" value="ECO:0007669"/>
    <property type="project" value="TreeGrafter"/>
</dbReference>
<dbReference type="InterPro" id="IPR036249">
    <property type="entry name" value="Thioredoxin-like_sf"/>
</dbReference>
<name>A0A0P9CJD4_9BACL</name>
<dbReference type="InterPro" id="IPR050217">
    <property type="entry name" value="Peroxiredoxin"/>
</dbReference>
<comment type="subunit">
    <text evidence="9">Homodecamer. Pentamer of dimers that assemble into a ring structure.</text>
</comment>
<comment type="similarity">
    <text evidence="9">Belongs to the peroxiredoxin family. Prx6 subfamily.</text>
</comment>
<dbReference type="EC" id="1.11.1.24" evidence="9"/>
<keyword evidence="6 9" id="KW-1015">Disulfide bond</keyword>
<keyword evidence="5 9" id="KW-0560">Oxidoreductase</keyword>
<evidence type="ECO:0000313" key="13">
    <source>
        <dbReference type="Proteomes" id="UP000050482"/>
    </source>
</evidence>
<dbReference type="Proteomes" id="UP000050482">
    <property type="component" value="Unassembled WGS sequence"/>
</dbReference>
<evidence type="ECO:0000256" key="8">
    <source>
        <dbReference type="ARBA" id="ARBA00037420"/>
    </source>
</evidence>
<dbReference type="PROSITE" id="PS51352">
    <property type="entry name" value="THIOREDOXIN_2"/>
    <property type="match status" value="1"/>
</dbReference>
<dbReference type="NCBIfam" id="NF009668">
    <property type="entry name" value="PRK13189.1"/>
    <property type="match status" value="1"/>
</dbReference>
<evidence type="ECO:0000313" key="12">
    <source>
        <dbReference type="EMBL" id="KPV43127.1"/>
    </source>
</evidence>
<keyword evidence="2 9" id="KW-0963">Cytoplasm</keyword>
<dbReference type="PIRSF" id="PIRSF000239">
    <property type="entry name" value="AHPC"/>
    <property type="match status" value="1"/>
</dbReference>
<feature type="active site" description="Cysteine sulfenic acid (-SOH) intermediate" evidence="9">
    <location>
        <position position="47"/>
    </location>
</feature>
<feature type="domain" description="Thioredoxin" evidence="11">
    <location>
        <begin position="5"/>
        <end position="160"/>
    </location>
</feature>
<keyword evidence="4 9" id="KW-0049">Antioxidant</keyword>
<organism evidence="12 13">
    <name type="scientific">Alicyclobacillus ferrooxydans</name>
    <dbReference type="NCBI Taxonomy" id="471514"/>
    <lineage>
        <taxon>Bacteria</taxon>
        <taxon>Bacillati</taxon>
        <taxon>Bacillota</taxon>
        <taxon>Bacilli</taxon>
        <taxon>Bacillales</taxon>
        <taxon>Alicyclobacillaceae</taxon>
        <taxon>Alicyclobacillus</taxon>
    </lineage>
</organism>
<feature type="disulfide bond" description="Interchain (with Cys-213); in linked form" evidence="9">
    <location>
        <position position="47"/>
    </location>
</feature>
<dbReference type="EMBL" id="LJCO01000058">
    <property type="protein sequence ID" value="KPV43127.1"/>
    <property type="molecule type" value="Genomic_DNA"/>
</dbReference>
<evidence type="ECO:0000259" key="11">
    <source>
        <dbReference type="PROSITE" id="PS51352"/>
    </source>
</evidence>
<dbReference type="Pfam" id="PF00578">
    <property type="entry name" value="AhpC-TSA"/>
    <property type="match status" value="1"/>
</dbReference>
<dbReference type="Pfam" id="PF10417">
    <property type="entry name" value="1-cysPrx_C"/>
    <property type="match status" value="1"/>
</dbReference>
<evidence type="ECO:0000256" key="6">
    <source>
        <dbReference type="ARBA" id="ARBA00023157"/>
    </source>
</evidence>
<gene>
    <name evidence="12" type="ORF">AN477_14170</name>
</gene>
<dbReference type="Gene3D" id="3.40.30.10">
    <property type="entry name" value="Glutaredoxin"/>
    <property type="match status" value="1"/>
</dbReference>
<comment type="subcellular location">
    <subcellularLocation>
        <location evidence="9">Cytoplasm</location>
    </subcellularLocation>
</comment>
<feature type="active site" description="Cysteine sulfenic acid (-SOH) intermediate; for peroxidase activity" evidence="10">
    <location>
        <position position="47"/>
    </location>
</feature>
<dbReference type="GO" id="GO:0005829">
    <property type="term" value="C:cytosol"/>
    <property type="evidence" value="ECO:0007669"/>
    <property type="project" value="TreeGrafter"/>
</dbReference>